<keyword evidence="2" id="KW-1185">Reference proteome</keyword>
<evidence type="ECO:0000313" key="2">
    <source>
        <dbReference type="Proteomes" id="UP000323426"/>
    </source>
</evidence>
<protein>
    <submittedName>
        <fullName evidence="1">Uncharacterized protein</fullName>
    </submittedName>
</protein>
<comment type="caution">
    <text evidence="1">The sequence shown here is derived from an EMBL/GenBank/DDBJ whole genome shotgun (WGS) entry which is preliminary data.</text>
</comment>
<dbReference type="Proteomes" id="UP000323426">
    <property type="component" value="Unassembled WGS sequence"/>
</dbReference>
<sequence length="82" mass="9094">MQEYLFNKEDLRRLIEESSDEQNRIAVRIDLKRPQDKIWARATRYEPGTTIQSSTDSTSTLNVAAKAAGDGDVPGCPNPPGC</sequence>
<reference evidence="1 2" key="1">
    <citation type="submission" date="2019-09" db="EMBL/GenBank/DDBJ databases">
        <title>Genome sequence and assembly of Adhaeribacter sp.</title>
        <authorList>
            <person name="Chhetri G."/>
        </authorList>
    </citation>
    <scope>NUCLEOTIDE SEQUENCE [LARGE SCALE GENOMIC DNA]</scope>
    <source>
        <strain evidence="1 2">DK36</strain>
    </source>
</reference>
<organism evidence="1 2">
    <name type="scientific">Adhaeribacter rhizoryzae</name>
    <dbReference type="NCBI Taxonomy" id="2607907"/>
    <lineage>
        <taxon>Bacteria</taxon>
        <taxon>Pseudomonadati</taxon>
        <taxon>Bacteroidota</taxon>
        <taxon>Cytophagia</taxon>
        <taxon>Cytophagales</taxon>
        <taxon>Hymenobacteraceae</taxon>
        <taxon>Adhaeribacter</taxon>
    </lineage>
</organism>
<gene>
    <name evidence="1" type="ORF">F0145_25965</name>
</gene>
<dbReference type="RefSeq" id="WP_150093606.1">
    <property type="nucleotide sequence ID" value="NZ_VWSF01000048.1"/>
</dbReference>
<dbReference type="AlphaFoldDB" id="A0A5M6CTI6"/>
<proteinExistence type="predicted"/>
<accession>A0A5M6CTI6</accession>
<name>A0A5M6CTI6_9BACT</name>
<dbReference type="EMBL" id="VWSF01000048">
    <property type="protein sequence ID" value="KAA5538567.1"/>
    <property type="molecule type" value="Genomic_DNA"/>
</dbReference>
<evidence type="ECO:0000313" key="1">
    <source>
        <dbReference type="EMBL" id="KAA5538567.1"/>
    </source>
</evidence>